<proteinExistence type="inferred from homology"/>
<organism evidence="5 6">
    <name type="scientific">Hibiscus trionum</name>
    <name type="common">Flower of an hour</name>
    <dbReference type="NCBI Taxonomy" id="183268"/>
    <lineage>
        <taxon>Eukaryota</taxon>
        <taxon>Viridiplantae</taxon>
        <taxon>Streptophyta</taxon>
        <taxon>Embryophyta</taxon>
        <taxon>Tracheophyta</taxon>
        <taxon>Spermatophyta</taxon>
        <taxon>Magnoliopsida</taxon>
        <taxon>eudicotyledons</taxon>
        <taxon>Gunneridae</taxon>
        <taxon>Pentapetalae</taxon>
        <taxon>rosids</taxon>
        <taxon>malvids</taxon>
        <taxon>Malvales</taxon>
        <taxon>Malvaceae</taxon>
        <taxon>Malvoideae</taxon>
        <taxon>Hibiscus</taxon>
    </lineage>
</organism>
<evidence type="ECO:0000256" key="3">
    <source>
        <dbReference type="ARBA" id="ARBA00022741"/>
    </source>
</evidence>
<evidence type="ECO:0000256" key="4">
    <source>
        <dbReference type="ARBA" id="ARBA00023134"/>
    </source>
</evidence>
<name>A0A9W7HSA2_HIBTR</name>
<dbReference type="PRINTS" id="PR01161">
    <property type="entry name" value="TUBULIN"/>
</dbReference>
<dbReference type="Proteomes" id="UP001165190">
    <property type="component" value="Unassembled WGS sequence"/>
</dbReference>
<keyword evidence="6" id="KW-1185">Reference proteome</keyword>
<comment type="similarity">
    <text evidence="1">Belongs to the tubulin family.</text>
</comment>
<dbReference type="SUPFAM" id="SSF52490">
    <property type="entry name" value="Tubulin nucleotide-binding domain-like"/>
    <property type="match status" value="1"/>
</dbReference>
<protein>
    <submittedName>
        <fullName evidence="5">Tubulin alpha-5</fullName>
    </submittedName>
</protein>
<dbReference type="OrthoDB" id="6049624at2759"/>
<evidence type="ECO:0000256" key="2">
    <source>
        <dbReference type="ARBA" id="ARBA00022701"/>
    </source>
</evidence>
<dbReference type="Gene3D" id="3.40.50.1440">
    <property type="entry name" value="Tubulin/FtsZ, GTPase domain"/>
    <property type="match status" value="1"/>
</dbReference>
<dbReference type="GO" id="GO:0005874">
    <property type="term" value="C:microtubule"/>
    <property type="evidence" value="ECO:0007669"/>
    <property type="project" value="UniProtKB-KW"/>
</dbReference>
<comment type="caution">
    <text evidence="5">The sequence shown here is derived from an EMBL/GenBank/DDBJ whole genome shotgun (WGS) entry which is preliminary data.</text>
</comment>
<dbReference type="EMBL" id="BSYR01000019">
    <property type="protein sequence ID" value="GMI83279.1"/>
    <property type="molecule type" value="Genomic_DNA"/>
</dbReference>
<dbReference type="AlphaFoldDB" id="A0A9W7HSA2"/>
<keyword evidence="4" id="KW-0342">GTP-binding</keyword>
<sequence length="92" mass="10448">MRVSLQFFCLKHEIHSDGTMPNDTLVGVAHDAFNASFSEIDSEKHVPRAVFVDLKPTVMMKFEPTLTENFFTMSSLFFGKEDDANNFVRATI</sequence>
<dbReference type="InterPro" id="IPR036525">
    <property type="entry name" value="Tubulin/FtsZ_GTPase_sf"/>
</dbReference>
<dbReference type="InterPro" id="IPR000217">
    <property type="entry name" value="Tubulin"/>
</dbReference>
<dbReference type="GO" id="GO:0007017">
    <property type="term" value="P:microtubule-based process"/>
    <property type="evidence" value="ECO:0007669"/>
    <property type="project" value="InterPro"/>
</dbReference>
<dbReference type="PANTHER" id="PTHR11588">
    <property type="entry name" value="TUBULIN"/>
    <property type="match status" value="1"/>
</dbReference>
<gene>
    <name evidence="5" type="ORF">HRI_001997200</name>
</gene>
<keyword evidence="3" id="KW-0547">Nucleotide-binding</keyword>
<reference evidence="5" key="1">
    <citation type="submission" date="2023-05" db="EMBL/GenBank/DDBJ databases">
        <title>Genome and transcriptome analyses reveal genes involved in the formation of fine ridges on petal epidermal cells in Hibiscus trionum.</title>
        <authorList>
            <person name="Koshimizu S."/>
            <person name="Masuda S."/>
            <person name="Ishii T."/>
            <person name="Shirasu K."/>
            <person name="Hoshino A."/>
            <person name="Arita M."/>
        </authorList>
    </citation>
    <scope>NUCLEOTIDE SEQUENCE</scope>
    <source>
        <strain evidence="5">Hamamatsu line</strain>
    </source>
</reference>
<accession>A0A9W7HSA2</accession>
<keyword evidence="2" id="KW-0493">Microtubule</keyword>
<evidence type="ECO:0000256" key="1">
    <source>
        <dbReference type="ARBA" id="ARBA00009636"/>
    </source>
</evidence>
<dbReference type="GO" id="GO:0005525">
    <property type="term" value="F:GTP binding"/>
    <property type="evidence" value="ECO:0007669"/>
    <property type="project" value="UniProtKB-KW"/>
</dbReference>
<evidence type="ECO:0000313" key="5">
    <source>
        <dbReference type="EMBL" id="GMI83279.1"/>
    </source>
</evidence>
<evidence type="ECO:0000313" key="6">
    <source>
        <dbReference type="Proteomes" id="UP001165190"/>
    </source>
</evidence>